<dbReference type="PIRSF" id="PIRSF005962">
    <property type="entry name" value="Pept_M20D_amidohydro"/>
    <property type="match status" value="1"/>
</dbReference>
<dbReference type="EMBL" id="JAKLTQ010000001">
    <property type="protein sequence ID" value="MCG2620898.1"/>
    <property type="molecule type" value="Genomic_DNA"/>
</dbReference>
<reference evidence="2" key="1">
    <citation type="submission" date="2022-01" db="EMBL/GenBank/DDBJ databases">
        <authorList>
            <person name="Jo J.-H."/>
            <person name="Im W.-T."/>
        </authorList>
    </citation>
    <scope>NUCLEOTIDE SEQUENCE</scope>
    <source>
        <strain evidence="2">I2-34</strain>
    </source>
</reference>
<evidence type="ECO:0000259" key="1">
    <source>
        <dbReference type="Pfam" id="PF07687"/>
    </source>
</evidence>
<comment type="caution">
    <text evidence="2">The sequence shown here is derived from an EMBL/GenBank/DDBJ whole genome shotgun (WGS) entry which is preliminary data.</text>
</comment>
<proteinExistence type="predicted"/>
<dbReference type="InterPro" id="IPR017439">
    <property type="entry name" value="Amidohydrolase"/>
</dbReference>
<gene>
    <name evidence="2" type="ORF">LVY72_03100</name>
</gene>
<dbReference type="Pfam" id="PF01546">
    <property type="entry name" value="Peptidase_M20"/>
    <property type="match status" value="1"/>
</dbReference>
<accession>A0ABS9L2U4</accession>
<dbReference type="PANTHER" id="PTHR11014:SF63">
    <property type="entry name" value="METALLOPEPTIDASE, PUTATIVE (AFU_ORTHOLOGUE AFUA_6G09600)-RELATED"/>
    <property type="match status" value="1"/>
</dbReference>
<sequence length="419" mass="43872">MTSTTPIDPDSAATSTRLALTEDLRADLHELYKQLHSHPELSMQEHHTAELIEQRLDGLGIENFRCGGTGVVGVLRNGSGPVVGFRADTDGLPIAEDTGLDYASTATGTLPDGTEVPVMHGCGHDTHTSVLLTVARMFAQARDAWAGTLVLIFQPGEETAAGAAAMVADGLWDRAPKPEIVYGQHVMPGLAGTVSLSVGSAMAMADSLKVTVHGRQSHGSQPQDAIDPVVLGAHMVVRLQTIVSRELDPRQAAVVTIGTFHGGLKENIIPASAEFTLNIRTFDDGVRSHVLAAVRRIIAAEAAASGAPEPEIEELYTFPACYNEPAEAEDVAEVLRSALGADAVTISPPLMGSEDFGHLAAAIGVPAVYWTFGGHPAELLEGGGQVPMNHSPYFAPVMEPTLSTGVNAAAAALLARLGR</sequence>
<organism evidence="2 3">
    <name type="scientific">Arthrobacter hankyongi</name>
    <dbReference type="NCBI Taxonomy" id="2904801"/>
    <lineage>
        <taxon>Bacteria</taxon>
        <taxon>Bacillati</taxon>
        <taxon>Actinomycetota</taxon>
        <taxon>Actinomycetes</taxon>
        <taxon>Micrococcales</taxon>
        <taxon>Micrococcaceae</taxon>
        <taxon>Arthrobacter</taxon>
    </lineage>
</organism>
<dbReference type="NCBIfam" id="TIGR01891">
    <property type="entry name" value="amidohydrolases"/>
    <property type="match status" value="1"/>
</dbReference>
<dbReference type="Gene3D" id="3.30.70.360">
    <property type="match status" value="1"/>
</dbReference>
<feature type="domain" description="Peptidase M20 dimerisation" evidence="1">
    <location>
        <begin position="207"/>
        <end position="303"/>
    </location>
</feature>
<dbReference type="Proteomes" id="UP001165368">
    <property type="component" value="Unassembled WGS sequence"/>
</dbReference>
<dbReference type="Pfam" id="PF07687">
    <property type="entry name" value="M20_dimer"/>
    <property type="match status" value="1"/>
</dbReference>
<dbReference type="SUPFAM" id="SSF55031">
    <property type="entry name" value="Bacterial exopeptidase dimerisation domain"/>
    <property type="match status" value="1"/>
</dbReference>
<keyword evidence="3" id="KW-1185">Reference proteome</keyword>
<dbReference type="RefSeq" id="WP_237817980.1">
    <property type="nucleotide sequence ID" value="NZ_JAKLTQ010000001.1"/>
</dbReference>
<protein>
    <submittedName>
        <fullName evidence="2">Amidohydrolase</fullName>
    </submittedName>
</protein>
<dbReference type="PANTHER" id="PTHR11014">
    <property type="entry name" value="PEPTIDASE M20 FAMILY MEMBER"/>
    <property type="match status" value="1"/>
</dbReference>
<dbReference type="InterPro" id="IPR002933">
    <property type="entry name" value="Peptidase_M20"/>
</dbReference>
<dbReference type="Gene3D" id="3.40.630.10">
    <property type="entry name" value="Zn peptidases"/>
    <property type="match status" value="1"/>
</dbReference>
<dbReference type="InterPro" id="IPR011650">
    <property type="entry name" value="Peptidase_M20_dimer"/>
</dbReference>
<dbReference type="InterPro" id="IPR036264">
    <property type="entry name" value="Bact_exopeptidase_dim_dom"/>
</dbReference>
<dbReference type="SUPFAM" id="SSF53187">
    <property type="entry name" value="Zn-dependent exopeptidases"/>
    <property type="match status" value="1"/>
</dbReference>
<name>A0ABS9L2U4_9MICC</name>
<evidence type="ECO:0000313" key="2">
    <source>
        <dbReference type="EMBL" id="MCG2620898.1"/>
    </source>
</evidence>
<evidence type="ECO:0000313" key="3">
    <source>
        <dbReference type="Proteomes" id="UP001165368"/>
    </source>
</evidence>